<gene>
    <name evidence="1" type="ORF">Z043_125142</name>
</gene>
<reference evidence="1 2" key="1">
    <citation type="submission" date="2015-08" db="EMBL/GenBank/DDBJ databases">
        <title>The genome of the Asian arowana (Scleropages formosus).</title>
        <authorList>
            <person name="Tan M.H."/>
            <person name="Gan H.M."/>
            <person name="Croft L.J."/>
            <person name="Austin C.M."/>
        </authorList>
    </citation>
    <scope>NUCLEOTIDE SEQUENCE [LARGE SCALE GENOMIC DNA]</scope>
    <source>
        <strain evidence="1">Aro1</strain>
    </source>
</reference>
<dbReference type="InterPro" id="IPR013783">
    <property type="entry name" value="Ig-like_fold"/>
</dbReference>
<protein>
    <recommendedName>
        <fullName evidence="3">Ig-like domain-containing protein</fullName>
    </recommendedName>
</protein>
<evidence type="ECO:0008006" key="3">
    <source>
        <dbReference type="Google" id="ProtNLM"/>
    </source>
</evidence>
<dbReference type="AlphaFoldDB" id="A0A0N8JV51"/>
<dbReference type="STRING" id="113540.ENSSFOP00015000117"/>
<sequence>DVLRRQRACRHRVKCCDDEDVTRRLSVTVLCVHGQQFYSTDAQSAASCQLLSRTEPVSKPSVTTSCGWTQCILTCVGEETEHTKYSWKENNETVKEGNTLTVEKSGEQSKSYTSVLVLYPWRNDSPGNHWVALQQAEDSESFGLQ</sequence>
<accession>A0A0N8JV51</accession>
<dbReference type="Proteomes" id="UP000034805">
    <property type="component" value="Unassembled WGS sequence"/>
</dbReference>
<name>A0A0N8JV51_SCLFO</name>
<proteinExistence type="predicted"/>
<comment type="caution">
    <text evidence="1">The sequence shown here is derived from an EMBL/GenBank/DDBJ whole genome shotgun (WGS) entry which is preliminary data.</text>
</comment>
<evidence type="ECO:0000313" key="1">
    <source>
        <dbReference type="EMBL" id="KPP57161.1"/>
    </source>
</evidence>
<organism evidence="1 2">
    <name type="scientific">Scleropages formosus</name>
    <name type="common">Asian bonytongue</name>
    <name type="synonym">Osteoglossum formosum</name>
    <dbReference type="NCBI Taxonomy" id="113540"/>
    <lineage>
        <taxon>Eukaryota</taxon>
        <taxon>Metazoa</taxon>
        <taxon>Chordata</taxon>
        <taxon>Craniata</taxon>
        <taxon>Vertebrata</taxon>
        <taxon>Euteleostomi</taxon>
        <taxon>Actinopterygii</taxon>
        <taxon>Neopterygii</taxon>
        <taxon>Teleostei</taxon>
        <taxon>Osteoglossocephala</taxon>
        <taxon>Osteoglossomorpha</taxon>
        <taxon>Osteoglossiformes</taxon>
        <taxon>Osteoglossidae</taxon>
        <taxon>Scleropages</taxon>
    </lineage>
</organism>
<dbReference type="Gene3D" id="2.60.40.10">
    <property type="entry name" value="Immunoglobulins"/>
    <property type="match status" value="1"/>
</dbReference>
<feature type="non-terminal residue" evidence="1">
    <location>
        <position position="1"/>
    </location>
</feature>
<dbReference type="EMBL" id="JARO02017371">
    <property type="protein sequence ID" value="KPP57161.1"/>
    <property type="molecule type" value="Genomic_DNA"/>
</dbReference>
<evidence type="ECO:0000313" key="2">
    <source>
        <dbReference type="Proteomes" id="UP000034805"/>
    </source>
</evidence>
<feature type="non-terminal residue" evidence="1">
    <location>
        <position position="145"/>
    </location>
</feature>